<evidence type="ECO:0000256" key="2">
    <source>
        <dbReference type="ARBA" id="ARBA00023203"/>
    </source>
</evidence>
<evidence type="ECO:0000313" key="5">
    <source>
        <dbReference type="Proteomes" id="UP000515135"/>
    </source>
</evidence>
<evidence type="ECO:0000259" key="4">
    <source>
        <dbReference type="PROSITE" id="PS50021"/>
    </source>
</evidence>
<dbReference type="InterPro" id="IPR001589">
    <property type="entry name" value="Actinin_actin-bd_CS"/>
</dbReference>
<feature type="domain" description="Calponin-homology (CH)" evidence="4">
    <location>
        <begin position="47"/>
        <end position="99"/>
    </location>
</feature>
<dbReference type="GeneID" id="109474766"/>
<keyword evidence="5" id="KW-1185">Reference proteome</keyword>
<dbReference type="AlphaFoldDB" id="A0A6P4ZHY1"/>
<keyword evidence="1" id="KW-0677">Repeat</keyword>
<organism evidence="5 6">
    <name type="scientific">Branchiostoma belcheri</name>
    <name type="common">Amphioxus</name>
    <dbReference type="NCBI Taxonomy" id="7741"/>
    <lineage>
        <taxon>Eukaryota</taxon>
        <taxon>Metazoa</taxon>
        <taxon>Chordata</taxon>
        <taxon>Cephalochordata</taxon>
        <taxon>Leptocardii</taxon>
        <taxon>Amphioxiformes</taxon>
        <taxon>Branchiostomatidae</taxon>
        <taxon>Branchiostoma</taxon>
    </lineage>
</organism>
<dbReference type="Gene3D" id="1.10.418.10">
    <property type="entry name" value="Calponin-like domain"/>
    <property type="match status" value="1"/>
</dbReference>
<dbReference type="PROSITE" id="PS00019">
    <property type="entry name" value="ACTININ_1"/>
    <property type="match status" value="1"/>
</dbReference>
<protein>
    <submittedName>
        <fullName evidence="6">Spectrin beta chain, erythrocytic-like isoform X1</fullName>
    </submittedName>
</protein>
<dbReference type="OrthoDB" id="18740at2759"/>
<dbReference type="InterPro" id="IPR001715">
    <property type="entry name" value="CH_dom"/>
</dbReference>
<sequence length="99" mass="11544">MASRNSSRRSSAADSSRRSSMADLQEAKELEAEMEHKYKALQDEREMVQKKTFTKWVNSHLARVNCRITDLYTDLRDGRMLLKLLEILSGERLVSSKYF</sequence>
<dbReference type="SUPFAM" id="SSF47576">
    <property type="entry name" value="Calponin-homology domain, CH-domain"/>
    <property type="match status" value="1"/>
</dbReference>
<dbReference type="PANTHER" id="PTHR11915">
    <property type="entry name" value="SPECTRIN/FILAMIN RELATED CYTOSKELETAL PROTEIN"/>
    <property type="match status" value="1"/>
</dbReference>
<dbReference type="KEGG" id="bbel:109474766"/>
<name>A0A6P4ZHY1_BRABE</name>
<proteinExistence type="predicted"/>
<dbReference type="Pfam" id="PF00307">
    <property type="entry name" value="CH"/>
    <property type="match status" value="1"/>
</dbReference>
<reference evidence="6" key="1">
    <citation type="submission" date="2025-08" db="UniProtKB">
        <authorList>
            <consortium name="RefSeq"/>
        </authorList>
    </citation>
    <scope>IDENTIFICATION</scope>
    <source>
        <tissue evidence="6">Gonad</tissue>
    </source>
</reference>
<evidence type="ECO:0000256" key="1">
    <source>
        <dbReference type="ARBA" id="ARBA00022737"/>
    </source>
</evidence>
<accession>A0A6P4ZHY1</accession>
<evidence type="ECO:0000313" key="6">
    <source>
        <dbReference type="RefSeq" id="XP_019630687.1"/>
    </source>
</evidence>
<evidence type="ECO:0000256" key="3">
    <source>
        <dbReference type="SAM" id="MobiDB-lite"/>
    </source>
</evidence>
<dbReference type="GO" id="GO:0003779">
    <property type="term" value="F:actin binding"/>
    <property type="evidence" value="ECO:0007669"/>
    <property type="project" value="UniProtKB-KW"/>
</dbReference>
<dbReference type="PROSITE" id="PS50021">
    <property type="entry name" value="CH"/>
    <property type="match status" value="1"/>
</dbReference>
<dbReference type="InterPro" id="IPR036872">
    <property type="entry name" value="CH_dom_sf"/>
</dbReference>
<feature type="compositionally biased region" description="Low complexity" evidence="3">
    <location>
        <begin position="1"/>
        <end position="14"/>
    </location>
</feature>
<feature type="region of interest" description="Disordered" evidence="3">
    <location>
        <begin position="1"/>
        <end position="26"/>
    </location>
</feature>
<dbReference type="RefSeq" id="XP_019630687.1">
    <property type="nucleotide sequence ID" value="XM_019775128.1"/>
</dbReference>
<gene>
    <name evidence="6" type="primary">LOC109474766</name>
</gene>
<keyword evidence="2" id="KW-0009">Actin-binding</keyword>
<dbReference type="Proteomes" id="UP000515135">
    <property type="component" value="Unplaced"/>
</dbReference>